<dbReference type="AlphaFoldDB" id="A0A382APV0"/>
<dbReference type="InterPro" id="IPR036188">
    <property type="entry name" value="FAD/NAD-bd_sf"/>
</dbReference>
<proteinExistence type="predicted"/>
<sequence>VSADPPIATVDVVVIGAGVMSAGIALQLSRRSAERVIVADVCA</sequence>
<evidence type="ECO:0008006" key="3">
    <source>
        <dbReference type="Google" id="ProtNLM"/>
    </source>
</evidence>
<feature type="non-terminal residue" evidence="2">
    <location>
        <position position="1"/>
    </location>
</feature>
<reference evidence="2" key="1">
    <citation type="submission" date="2018-05" db="EMBL/GenBank/DDBJ databases">
        <authorList>
            <person name="Lanie J.A."/>
            <person name="Ng W.-L."/>
            <person name="Kazmierczak K.M."/>
            <person name="Andrzejewski T.M."/>
            <person name="Davidsen T.M."/>
            <person name="Wayne K.J."/>
            <person name="Tettelin H."/>
            <person name="Glass J.I."/>
            <person name="Rusch D."/>
            <person name="Podicherti R."/>
            <person name="Tsui H.-C.T."/>
            <person name="Winkler M.E."/>
        </authorList>
    </citation>
    <scope>NUCLEOTIDE SEQUENCE</scope>
</reference>
<feature type="transmembrane region" description="Helical" evidence="1">
    <location>
        <begin position="6"/>
        <end position="26"/>
    </location>
</feature>
<keyword evidence="1" id="KW-0472">Membrane</keyword>
<keyword evidence="1" id="KW-1133">Transmembrane helix</keyword>
<dbReference type="EMBL" id="UINC01026298">
    <property type="protein sequence ID" value="SVB03496.1"/>
    <property type="molecule type" value="Genomic_DNA"/>
</dbReference>
<dbReference type="Gene3D" id="3.50.50.60">
    <property type="entry name" value="FAD/NAD(P)-binding domain"/>
    <property type="match status" value="1"/>
</dbReference>
<organism evidence="2">
    <name type="scientific">marine metagenome</name>
    <dbReference type="NCBI Taxonomy" id="408172"/>
    <lineage>
        <taxon>unclassified sequences</taxon>
        <taxon>metagenomes</taxon>
        <taxon>ecological metagenomes</taxon>
    </lineage>
</organism>
<keyword evidence="1" id="KW-0812">Transmembrane</keyword>
<accession>A0A382APV0</accession>
<name>A0A382APV0_9ZZZZ</name>
<gene>
    <name evidence="2" type="ORF">METZ01_LOCUS156350</name>
</gene>
<evidence type="ECO:0000256" key="1">
    <source>
        <dbReference type="SAM" id="Phobius"/>
    </source>
</evidence>
<evidence type="ECO:0000313" key="2">
    <source>
        <dbReference type="EMBL" id="SVB03496.1"/>
    </source>
</evidence>
<protein>
    <recommendedName>
        <fullName evidence="3">FAD dependent oxidoreductase domain-containing protein</fullName>
    </recommendedName>
</protein>